<keyword evidence="1" id="KW-1133">Transmembrane helix</keyword>
<feature type="transmembrane region" description="Helical" evidence="1">
    <location>
        <begin position="145"/>
        <end position="170"/>
    </location>
</feature>
<comment type="caution">
    <text evidence="2">The sequence shown here is derived from an EMBL/GenBank/DDBJ whole genome shotgun (WGS) entry which is preliminary data.</text>
</comment>
<gene>
    <name evidence="2" type="ORF">A3C59_02510</name>
</gene>
<evidence type="ECO:0000313" key="3">
    <source>
        <dbReference type="Proteomes" id="UP000176902"/>
    </source>
</evidence>
<accession>A0A1F5JMW9</accession>
<dbReference type="AlphaFoldDB" id="A0A1F5JMW9"/>
<protein>
    <submittedName>
        <fullName evidence="2">Uncharacterized protein</fullName>
    </submittedName>
</protein>
<reference evidence="2 3" key="1">
    <citation type="journal article" date="2016" name="Nat. Commun.">
        <title>Thousands of microbial genomes shed light on interconnected biogeochemical processes in an aquifer system.</title>
        <authorList>
            <person name="Anantharaman K."/>
            <person name="Brown C.T."/>
            <person name="Hug L.A."/>
            <person name="Sharon I."/>
            <person name="Castelle C.J."/>
            <person name="Probst A.J."/>
            <person name="Thomas B.C."/>
            <person name="Singh A."/>
            <person name="Wilkins M.J."/>
            <person name="Karaoz U."/>
            <person name="Brodie E.L."/>
            <person name="Williams K.H."/>
            <person name="Hubbard S.S."/>
            <person name="Banfield J.F."/>
        </authorList>
    </citation>
    <scope>NUCLEOTIDE SEQUENCE [LARGE SCALE GENOMIC DNA]</scope>
</reference>
<organism evidence="2 3">
    <name type="scientific">Candidatus Daviesbacteria bacterium RIFCSPHIGHO2_02_FULL_36_13</name>
    <dbReference type="NCBI Taxonomy" id="1797768"/>
    <lineage>
        <taxon>Bacteria</taxon>
        <taxon>Candidatus Daviesiibacteriota</taxon>
    </lineage>
</organism>
<keyword evidence="1" id="KW-0472">Membrane</keyword>
<evidence type="ECO:0000313" key="2">
    <source>
        <dbReference type="EMBL" id="OGE29967.1"/>
    </source>
</evidence>
<dbReference type="EMBL" id="MFCV01000049">
    <property type="protein sequence ID" value="OGE29967.1"/>
    <property type="molecule type" value="Genomic_DNA"/>
</dbReference>
<proteinExistence type="predicted"/>
<name>A0A1F5JMW9_9BACT</name>
<dbReference type="Proteomes" id="UP000176902">
    <property type="component" value="Unassembled WGS sequence"/>
</dbReference>
<keyword evidence="1" id="KW-0812">Transmembrane</keyword>
<evidence type="ECO:0000256" key="1">
    <source>
        <dbReference type="SAM" id="Phobius"/>
    </source>
</evidence>
<sequence length="178" mass="21092">MNLPFSPTFFRKMDIFHQLVEYESQKKIKHLWEGEKALLVWAGSEEHQHLGSPLDTKHVKNALDYCVRIGFIPQSENDRMRNSARHILESTITHEFGELVNNSNEKNPRIRINRNGILAGLILSETKNLKKTFRNYLLWSWDWYLLYYLAGLLLAVQVLKGFTELILLWWKNLPKNLW</sequence>